<proteinExistence type="inferred from homology"/>
<evidence type="ECO:0000256" key="3">
    <source>
        <dbReference type="ARBA" id="ARBA00012572"/>
    </source>
</evidence>
<sequence length="212" mass="22287">MTIEAKICGLSTPETVDAAVAAGARFVGFVTYPRSPRHVASNDVLKALGARVPQGVIRTGLFVDPDDALLDERLATGAIDLLQLHGAETPERVAAIKARTAKPVMKVIKVGQASDVERGIAAYTTVADRLMFEGAEGTLPGGNAIAFDWTFLSGRTVPLPWLLAGGLRPDNVAEAVRVTGARGVDVSSGVESSRGVKSIDLIRAFLDRVKAL</sequence>
<dbReference type="AlphaFoldDB" id="A0A512NM63"/>
<dbReference type="Proteomes" id="UP000321058">
    <property type="component" value="Unassembled WGS sequence"/>
</dbReference>
<dbReference type="SUPFAM" id="SSF51366">
    <property type="entry name" value="Ribulose-phoshate binding barrel"/>
    <property type="match status" value="1"/>
</dbReference>
<keyword evidence="6 9" id="KW-0822">Tryptophan biosynthesis</keyword>
<dbReference type="RefSeq" id="WP_147155394.1">
    <property type="nucleotide sequence ID" value="NZ_BKAJ01000147.1"/>
</dbReference>
<keyword evidence="7 9" id="KW-0057">Aromatic amino acid biosynthesis</keyword>
<keyword evidence="8 9" id="KW-0413">Isomerase</keyword>
<dbReference type="OrthoDB" id="9796196at2"/>
<dbReference type="EC" id="5.3.1.24" evidence="3 9"/>
<evidence type="ECO:0000256" key="5">
    <source>
        <dbReference type="ARBA" id="ARBA00022605"/>
    </source>
</evidence>
<evidence type="ECO:0000313" key="12">
    <source>
        <dbReference type="Proteomes" id="UP000321058"/>
    </source>
</evidence>
<comment type="catalytic activity">
    <reaction evidence="1 9">
        <text>N-(5-phospho-beta-D-ribosyl)anthranilate = 1-(2-carboxyphenylamino)-1-deoxy-D-ribulose 5-phosphate</text>
        <dbReference type="Rhea" id="RHEA:21540"/>
        <dbReference type="ChEBI" id="CHEBI:18277"/>
        <dbReference type="ChEBI" id="CHEBI:58613"/>
        <dbReference type="EC" id="5.3.1.24"/>
    </reaction>
</comment>
<protein>
    <recommendedName>
        <fullName evidence="4 9">N-(5'-phosphoribosyl)anthranilate isomerase</fullName>
        <shortName evidence="9">PRAI</shortName>
        <ecNumber evidence="3 9">5.3.1.24</ecNumber>
    </recommendedName>
</protein>
<dbReference type="InterPro" id="IPR011060">
    <property type="entry name" value="RibuloseP-bd_barrel"/>
</dbReference>
<gene>
    <name evidence="9 11" type="primary">trpF</name>
    <name evidence="11" type="ORF">RSO01_71880</name>
</gene>
<dbReference type="GO" id="GO:0000162">
    <property type="term" value="P:L-tryptophan biosynthetic process"/>
    <property type="evidence" value="ECO:0007669"/>
    <property type="project" value="UniProtKB-UniRule"/>
</dbReference>
<dbReference type="NCBIfam" id="NF002295">
    <property type="entry name" value="PRK01222.1-1"/>
    <property type="match status" value="1"/>
</dbReference>
<evidence type="ECO:0000256" key="6">
    <source>
        <dbReference type="ARBA" id="ARBA00022822"/>
    </source>
</evidence>
<dbReference type="PANTHER" id="PTHR42894">
    <property type="entry name" value="N-(5'-PHOSPHORIBOSYL)ANTHRANILATE ISOMERASE"/>
    <property type="match status" value="1"/>
</dbReference>
<dbReference type="InterPro" id="IPR013785">
    <property type="entry name" value="Aldolase_TIM"/>
</dbReference>
<keyword evidence="12" id="KW-1185">Reference proteome</keyword>
<comment type="similarity">
    <text evidence="9">Belongs to the TrpF family.</text>
</comment>
<evidence type="ECO:0000313" key="11">
    <source>
        <dbReference type="EMBL" id="GEP60022.1"/>
    </source>
</evidence>
<dbReference type="InterPro" id="IPR044643">
    <property type="entry name" value="TrpF_fam"/>
</dbReference>
<evidence type="ECO:0000256" key="9">
    <source>
        <dbReference type="HAMAP-Rule" id="MF_00135"/>
    </source>
</evidence>
<dbReference type="CDD" id="cd00405">
    <property type="entry name" value="PRAI"/>
    <property type="match status" value="1"/>
</dbReference>
<comment type="pathway">
    <text evidence="2 9">Amino-acid biosynthesis; L-tryptophan biosynthesis; L-tryptophan from chorismate: step 3/5.</text>
</comment>
<organism evidence="11 12">
    <name type="scientific">Reyranella soli</name>
    <dbReference type="NCBI Taxonomy" id="1230389"/>
    <lineage>
        <taxon>Bacteria</taxon>
        <taxon>Pseudomonadati</taxon>
        <taxon>Pseudomonadota</taxon>
        <taxon>Alphaproteobacteria</taxon>
        <taxon>Hyphomicrobiales</taxon>
        <taxon>Reyranellaceae</taxon>
        <taxon>Reyranella</taxon>
    </lineage>
</organism>
<evidence type="ECO:0000256" key="4">
    <source>
        <dbReference type="ARBA" id="ARBA00022272"/>
    </source>
</evidence>
<keyword evidence="5 9" id="KW-0028">Amino-acid biosynthesis</keyword>
<evidence type="ECO:0000256" key="7">
    <source>
        <dbReference type="ARBA" id="ARBA00023141"/>
    </source>
</evidence>
<dbReference type="Gene3D" id="3.20.20.70">
    <property type="entry name" value="Aldolase class I"/>
    <property type="match status" value="1"/>
</dbReference>
<comment type="caution">
    <text evidence="11">The sequence shown here is derived from an EMBL/GenBank/DDBJ whole genome shotgun (WGS) entry which is preliminary data.</text>
</comment>
<dbReference type="EMBL" id="BKAJ01000147">
    <property type="protein sequence ID" value="GEP60022.1"/>
    <property type="molecule type" value="Genomic_DNA"/>
</dbReference>
<dbReference type="HAMAP" id="MF_00135">
    <property type="entry name" value="PRAI"/>
    <property type="match status" value="1"/>
</dbReference>
<evidence type="ECO:0000256" key="2">
    <source>
        <dbReference type="ARBA" id="ARBA00004664"/>
    </source>
</evidence>
<evidence type="ECO:0000256" key="1">
    <source>
        <dbReference type="ARBA" id="ARBA00001164"/>
    </source>
</evidence>
<dbReference type="GO" id="GO:0004640">
    <property type="term" value="F:phosphoribosylanthranilate isomerase activity"/>
    <property type="evidence" value="ECO:0007669"/>
    <property type="project" value="UniProtKB-UniRule"/>
</dbReference>
<dbReference type="Pfam" id="PF00697">
    <property type="entry name" value="PRAI"/>
    <property type="match status" value="1"/>
</dbReference>
<name>A0A512NM63_9HYPH</name>
<evidence type="ECO:0000256" key="8">
    <source>
        <dbReference type="ARBA" id="ARBA00023235"/>
    </source>
</evidence>
<dbReference type="PANTHER" id="PTHR42894:SF1">
    <property type="entry name" value="N-(5'-PHOSPHORIBOSYL)ANTHRANILATE ISOMERASE"/>
    <property type="match status" value="1"/>
</dbReference>
<accession>A0A512NM63</accession>
<reference evidence="11 12" key="1">
    <citation type="submission" date="2019-07" db="EMBL/GenBank/DDBJ databases">
        <title>Whole genome shotgun sequence of Reyranella soli NBRC 108950.</title>
        <authorList>
            <person name="Hosoyama A."/>
            <person name="Uohara A."/>
            <person name="Ohji S."/>
            <person name="Ichikawa N."/>
        </authorList>
    </citation>
    <scope>NUCLEOTIDE SEQUENCE [LARGE SCALE GENOMIC DNA]</scope>
    <source>
        <strain evidence="11 12">NBRC 108950</strain>
    </source>
</reference>
<dbReference type="UniPathway" id="UPA00035">
    <property type="reaction ID" value="UER00042"/>
</dbReference>
<dbReference type="InterPro" id="IPR001240">
    <property type="entry name" value="PRAI_dom"/>
</dbReference>
<feature type="domain" description="N-(5'phosphoribosyl) anthranilate isomerase (PRAI)" evidence="10">
    <location>
        <begin position="5"/>
        <end position="207"/>
    </location>
</feature>
<evidence type="ECO:0000259" key="10">
    <source>
        <dbReference type="Pfam" id="PF00697"/>
    </source>
</evidence>